<gene>
    <name evidence="1" type="ORF">SAMN02745716_0360</name>
</gene>
<keyword evidence="2" id="KW-1185">Reference proteome</keyword>
<dbReference type="RefSeq" id="WP_093115681.1">
    <property type="nucleotide sequence ID" value="NZ_FNWJ01000001.1"/>
</dbReference>
<dbReference type="Proteomes" id="UP000222056">
    <property type="component" value="Unassembled WGS sequence"/>
</dbReference>
<evidence type="ECO:0000313" key="1">
    <source>
        <dbReference type="EMBL" id="SEH10501.1"/>
    </source>
</evidence>
<protein>
    <submittedName>
        <fullName evidence="1">Uncharacterized protein</fullName>
    </submittedName>
</protein>
<organism evidence="1 2">
    <name type="scientific">Thermoleophilum album</name>
    <dbReference type="NCBI Taxonomy" id="29539"/>
    <lineage>
        <taxon>Bacteria</taxon>
        <taxon>Bacillati</taxon>
        <taxon>Actinomycetota</taxon>
        <taxon>Thermoleophilia</taxon>
        <taxon>Thermoleophilales</taxon>
        <taxon>Thermoleophilaceae</taxon>
        <taxon>Thermoleophilum</taxon>
    </lineage>
</organism>
<accession>A0A1H6FI45</accession>
<sequence length="103" mass="11584">MDPQLESALYQWRDGERRLLAEPDPLVDDAAWELVDELRRRLGGAFRLDELASLYARGEWAGQFALERVGPTRATLVVDVGFARYAREASDFGGGVVRPAHRL</sequence>
<dbReference type="OrthoDB" id="5244078at2"/>
<reference evidence="2" key="1">
    <citation type="submission" date="2016-10" db="EMBL/GenBank/DDBJ databases">
        <authorList>
            <person name="Varghese N."/>
            <person name="Submissions S."/>
        </authorList>
    </citation>
    <scope>NUCLEOTIDE SEQUENCE [LARGE SCALE GENOMIC DNA]</scope>
    <source>
        <strain evidence="2">ATCC 35263</strain>
    </source>
</reference>
<dbReference type="EMBL" id="FNWJ01000001">
    <property type="protein sequence ID" value="SEH10501.1"/>
    <property type="molecule type" value="Genomic_DNA"/>
</dbReference>
<evidence type="ECO:0000313" key="2">
    <source>
        <dbReference type="Proteomes" id="UP000222056"/>
    </source>
</evidence>
<dbReference type="AlphaFoldDB" id="A0A1H6FI45"/>
<proteinExistence type="predicted"/>
<name>A0A1H6FI45_THEAL</name>